<dbReference type="Pfam" id="PF07610">
    <property type="entry name" value="DUF1573"/>
    <property type="match status" value="1"/>
</dbReference>
<dbReference type="Gene3D" id="2.60.40.10">
    <property type="entry name" value="Immunoglobulins"/>
    <property type="match status" value="1"/>
</dbReference>
<proteinExistence type="predicted"/>
<dbReference type="AlphaFoldDB" id="A0A437MFN3"/>
<dbReference type="EMBL" id="SACK01000018">
    <property type="protein sequence ID" value="RVT96444.1"/>
    <property type="molecule type" value="Genomic_DNA"/>
</dbReference>
<evidence type="ECO:0000313" key="2">
    <source>
        <dbReference type="EMBL" id="RVT96444.1"/>
    </source>
</evidence>
<reference evidence="2 3" key="1">
    <citation type="submission" date="2019-01" db="EMBL/GenBank/DDBJ databases">
        <authorList>
            <person name="Chen W.-M."/>
        </authorList>
    </citation>
    <scope>NUCLEOTIDE SEQUENCE [LARGE SCALE GENOMIC DNA]</scope>
    <source>
        <strain evidence="2 3">YBJ-36</strain>
    </source>
</reference>
<accession>A0A437MFN3</accession>
<evidence type="ECO:0000256" key="1">
    <source>
        <dbReference type="SAM" id="SignalP"/>
    </source>
</evidence>
<protein>
    <submittedName>
        <fullName evidence="2">DUF1573 domain-containing protein</fullName>
    </submittedName>
</protein>
<feature type="chain" id="PRO_5019486436" evidence="1">
    <location>
        <begin position="17"/>
        <end position="152"/>
    </location>
</feature>
<comment type="caution">
    <text evidence="2">The sequence shown here is derived from an EMBL/GenBank/DDBJ whole genome shotgun (WGS) entry which is preliminary data.</text>
</comment>
<keyword evidence="3" id="KW-1185">Reference proteome</keyword>
<keyword evidence="1" id="KW-0732">Signal</keyword>
<organism evidence="2 3">
    <name type="scientific">Mucilaginibacter limnophilus</name>
    <dbReference type="NCBI Taxonomy" id="1932778"/>
    <lineage>
        <taxon>Bacteria</taxon>
        <taxon>Pseudomonadati</taxon>
        <taxon>Bacteroidota</taxon>
        <taxon>Sphingobacteriia</taxon>
        <taxon>Sphingobacteriales</taxon>
        <taxon>Sphingobacteriaceae</taxon>
        <taxon>Mucilaginibacter</taxon>
    </lineage>
</organism>
<dbReference type="PANTHER" id="PTHR37833:SF1">
    <property type="entry name" value="SIGNAL PEPTIDE PROTEIN"/>
    <property type="match status" value="1"/>
</dbReference>
<dbReference type="InterPro" id="IPR013783">
    <property type="entry name" value="Ig-like_fold"/>
</dbReference>
<name>A0A437MFN3_9SPHI</name>
<sequence>MKKVFLSLIATATILAACNQNKTTTASGDTNDSTAVAAVDSANAPVIQFAVQTYDFGKVKEGEKVNFDYEFTNTGKSPLVISAAHASCGCTVPEWPKTPVKPGDKGKIKVTFDSSHKQGIQDKAITVTANTIPAETQVHLTGEVVVKDANSK</sequence>
<dbReference type="OrthoDB" id="826619at2"/>
<dbReference type="InterPro" id="IPR011467">
    <property type="entry name" value="DUF1573"/>
</dbReference>
<feature type="signal peptide" evidence="1">
    <location>
        <begin position="1"/>
        <end position="16"/>
    </location>
</feature>
<dbReference type="RefSeq" id="WP_127708656.1">
    <property type="nucleotide sequence ID" value="NZ_SACK01000018.1"/>
</dbReference>
<evidence type="ECO:0000313" key="3">
    <source>
        <dbReference type="Proteomes" id="UP000282759"/>
    </source>
</evidence>
<dbReference type="PROSITE" id="PS51257">
    <property type="entry name" value="PROKAR_LIPOPROTEIN"/>
    <property type="match status" value="1"/>
</dbReference>
<gene>
    <name evidence="2" type="ORF">EOD41_20395</name>
</gene>
<dbReference type="PANTHER" id="PTHR37833">
    <property type="entry name" value="LIPOPROTEIN-RELATED"/>
    <property type="match status" value="1"/>
</dbReference>
<dbReference type="Proteomes" id="UP000282759">
    <property type="component" value="Unassembled WGS sequence"/>
</dbReference>